<evidence type="ECO:0000256" key="9">
    <source>
        <dbReference type="ARBA" id="ARBA00023136"/>
    </source>
</evidence>
<dbReference type="OMA" id="FQRAYPM"/>
<evidence type="ECO:0000256" key="1">
    <source>
        <dbReference type="ARBA" id="ARBA00004141"/>
    </source>
</evidence>
<dbReference type="HOGENOM" id="CLU_005947_3_0_1"/>
<keyword evidence="8 10" id="KW-0406">Ion transport</keyword>
<dbReference type="AlphaFoldDB" id="A0A060STZ6"/>
<dbReference type="STRING" id="5643.A0A060STZ6"/>
<dbReference type="InterPro" id="IPR004773">
    <property type="entry name" value="K/Na_transp_Trk1/HKT1"/>
</dbReference>
<dbReference type="OrthoDB" id="9999863at2759"/>
<comment type="subcellular location">
    <subcellularLocation>
        <location evidence="1">Membrane</location>
        <topology evidence="1">Multi-pass membrane protein</topology>
    </subcellularLocation>
</comment>
<feature type="compositionally biased region" description="Basic and acidic residues" evidence="11">
    <location>
        <begin position="904"/>
        <end position="917"/>
    </location>
</feature>
<name>A0A060STZ6_PYCCI</name>
<evidence type="ECO:0000313" key="13">
    <source>
        <dbReference type="Proteomes" id="UP000029665"/>
    </source>
</evidence>
<sequence length="961" mass="108253">MPSLPGRLLDKSKLADFQAYIVRHLNFYRVHLLFFTFTPLIFSGIFYASNGEFHIDYIDCLYNCVSAMTVCGLATVDLSSLTSFQQALLFIQMCLGSPVVVSWTMVYIRRSFFARKFQRIVEAELARRAARKMHAPVNVKIEPWWQKLWTMLKWRRGTRLRSFSDISVQEVGPVKTRGRIHLRPDMIRRVEGAPKLVDPSGWISERVSEQQNQDDASPHRKSERDDHRRPSTSAASSSVMHTHSADSENKREDAHAQEGETAGERPPAETSPRNVTTALNHGTTPILRTQTINRPATRGPQLAHTQTVEFAATPAPHRRSLSMERRFSRIPQSPAESDTEHERRSMARPTMSRTRISNPTMSRPTMSRPTISRPTMSRPTMSRPTMSRPMSMPRTGTITTSGSQGFAPRRNVHKGFGGFPMPHEILSRLFGRAFPQLERKLTRTITIPRTRTIASERGTLPPGTRPVPYISFEAVVGRNSVFQSLTREQLEELGGVEYRALTALLWIVAAYHIGLQLLAFVVIAPYMSMNRWKADFLPPALHRPISSTWFSAFQVVSSYTNTGTSLVDQSMVPFQQAYPMIAFMILLILAGNTAFPVLLRFQIWILTKVVPRGSRLNETLHFLLDHPRRCFIYLFPSHQTWFLLIILFALNVTDWFFFLVLDIGNPAVDSIPLGVRFIIGLLQAAAVRAAGFATVSLAALAPAVKVLYVLMMYVSVYPIAMSVRSTNVYEEKSLGIFPDEDDLTPDEAFSSTAGNRASVWGRYLAMHARKQLSFDMWWLGLALFLVCIIEKDGLEDQSNNDWFTIFNIVFELVSAYGTVGLSLGVPYANYSFSGALRPLSKLIICAVMLRGRHRGLPVAIDRAVMLPYEFKEGLQDGYGEENYGDYAMEDYEMTRTGTVESASEDGRDVDTGRRYQDQQDGQTGMADEPKAPVDGATQHYQQQVGVQGEEDCSTEQQASGH</sequence>
<keyword evidence="5 10" id="KW-0812">Transmembrane</keyword>
<dbReference type="NCBIfam" id="TIGR00934">
    <property type="entry name" value="2a38euk"/>
    <property type="match status" value="1"/>
</dbReference>
<feature type="compositionally biased region" description="Basic and acidic residues" evidence="11">
    <location>
        <begin position="243"/>
        <end position="267"/>
    </location>
</feature>
<feature type="region of interest" description="Disordered" evidence="11">
    <location>
        <begin position="207"/>
        <end position="393"/>
    </location>
</feature>
<feature type="compositionally biased region" description="Polar residues" evidence="11">
    <location>
        <begin position="351"/>
        <end position="370"/>
    </location>
</feature>
<feature type="compositionally biased region" description="Polar residues" evidence="11">
    <location>
        <begin position="271"/>
        <end position="294"/>
    </location>
</feature>
<feature type="transmembrane region" description="Helical" evidence="10">
    <location>
        <begin position="706"/>
        <end position="723"/>
    </location>
</feature>
<evidence type="ECO:0000313" key="12">
    <source>
        <dbReference type="EMBL" id="CDO78022.1"/>
    </source>
</evidence>
<dbReference type="GO" id="GO:0005886">
    <property type="term" value="C:plasma membrane"/>
    <property type="evidence" value="ECO:0007669"/>
    <property type="project" value="InterPro"/>
</dbReference>
<dbReference type="Proteomes" id="UP000029665">
    <property type="component" value="Unassembled WGS sequence"/>
</dbReference>
<feature type="transmembrane region" description="Helical" evidence="10">
    <location>
        <begin position="673"/>
        <end position="699"/>
    </location>
</feature>
<evidence type="ECO:0000256" key="10">
    <source>
        <dbReference type="PIRNR" id="PIRNR002450"/>
    </source>
</evidence>
<dbReference type="InterPro" id="IPR015958">
    <property type="entry name" value="Trk1_fungi"/>
</dbReference>
<comment type="caution">
    <text evidence="12">The sequence shown here is derived from an EMBL/GenBank/DDBJ whole genome shotgun (WGS) entry which is preliminary data.</text>
</comment>
<accession>A0A060STZ6</accession>
<keyword evidence="9 10" id="KW-0472">Membrane</keyword>
<keyword evidence="4 10" id="KW-0633">Potassium transport</keyword>
<dbReference type="EMBL" id="CCBP010000603">
    <property type="protein sequence ID" value="CDO78022.1"/>
    <property type="molecule type" value="Genomic_DNA"/>
</dbReference>
<feature type="transmembrane region" description="Helical" evidence="10">
    <location>
        <begin position="87"/>
        <end position="108"/>
    </location>
</feature>
<comment type="similarity">
    <text evidence="2 10">Belongs to the TrkH potassium transport family.</text>
</comment>
<feature type="region of interest" description="Disordered" evidence="11">
    <location>
        <begin position="897"/>
        <end position="961"/>
    </location>
</feature>
<dbReference type="PANTHER" id="PTHR31064:SF30">
    <property type="entry name" value="HIGH-AFFINITY POTASSIUM TRANSPORT PROTEIN-RELATED"/>
    <property type="match status" value="1"/>
</dbReference>
<keyword evidence="3 10" id="KW-0813">Transport</keyword>
<dbReference type="PANTHER" id="PTHR31064">
    <property type="entry name" value="POTASSIUM TRANSPORT PROTEIN DDB_G0292412-RELATED"/>
    <property type="match status" value="1"/>
</dbReference>
<feature type="transmembrane region" description="Helical" evidence="10">
    <location>
        <begin position="772"/>
        <end position="790"/>
    </location>
</feature>
<keyword evidence="13" id="KW-1185">Reference proteome</keyword>
<dbReference type="InterPro" id="IPR051143">
    <property type="entry name" value="TrkH_K-transport"/>
</dbReference>
<dbReference type="GO" id="GO:0140107">
    <property type="term" value="F:high-affinity potassium ion transmembrane transporter activity"/>
    <property type="evidence" value="ECO:0007669"/>
    <property type="project" value="TreeGrafter"/>
</dbReference>
<keyword evidence="6 10" id="KW-0630">Potassium</keyword>
<reference evidence="12" key="1">
    <citation type="submission" date="2014-01" db="EMBL/GenBank/DDBJ databases">
        <title>The genome of the white-rot fungus Pycnoporus cinnabarinus: a basidiomycete model with a versatile arsenal for lignocellulosic biomass breakdown.</title>
        <authorList>
            <person name="Levasseur A."/>
            <person name="Lomascolo A."/>
            <person name="Ruiz-Duenas F.J."/>
            <person name="Uzan E."/>
            <person name="Piumi F."/>
            <person name="Kues U."/>
            <person name="Ram A.F.J."/>
            <person name="Murat C."/>
            <person name="Haon M."/>
            <person name="Benoit I."/>
            <person name="Arfi Y."/>
            <person name="Chevret D."/>
            <person name="Drula E."/>
            <person name="Kwon M.J."/>
            <person name="Gouret P."/>
            <person name="Lesage-Meessen L."/>
            <person name="Lombard V."/>
            <person name="Mariette J."/>
            <person name="Noirot C."/>
            <person name="Park J."/>
            <person name="Patyshakuliyeva A."/>
            <person name="Wieneger R.A.B."/>
            <person name="Wosten H.A.B."/>
            <person name="Martin F."/>
            <person name="Coutinho P.M."/>
            <person name="de Vries R."/>
            <person name="Martinez A.T."/>
            <person name="Klopp C."/>
            <person name="Pontarotti P."/>
            <person name="Henrissat B."/>
            <person name="Record E."/>
        </authorList>
    </citation>
    <scope>NUCLEOTIDE SEQUENCE [LARGE SCALE GENOMIC DNA]</scope>
    <source>
        <strain evidence="12">BRFM137</strain>
    </source>
</reference>
<protein>
    <recommendedName>
        <fullName evidence="10">Potassium transport protein</fullName>
    </recommendedName>
</protein>
<evidence type="ECO:0000256" key="11">
    <source>
        <dbReference type="SAM" id="MobiDB-lite"/>
    </source>
</evidence>
<organism evidence="12 13">
    <name type="scientific">Pycnoporus cinnabarinus</name>
    <name type="common">Cinnabar-red polypore</name>
    <name type="synonym">Trametes cinnabarina</name>
    <dbReference type="NCBI Taxonomy" id="5643"/>
    <lineage>
        <taxon>Eukaryota</taxon>
        <taxon>Fungi</taxon>
        <taxon>Dikarya</taxon>
        <taxon>Basidiomycota</taxon>
        <taxon>Agaricomycotina</taxon>
        <taxon>Agaricomycetes</taxon>
        <taxon>Polyporales</taxon>
        <taxon>Polyporaceae</taxon>
        <taxon>Trametes</taxon>
    </lineage>
</organism>
<feature type="transmembrane region" description="Helical" evidence="10">
    <location>
        <begin position="503"/>
        <end position="527"/>
    </location>
</feature>
<dbReference type="PIRSF" id="PIRSF002450">
    <property type="entry name" value="K+_transpter_TRK"/>
    <property type="match status" value="1"/>
</dbReference>
<dbReference type="InterPro" id="IPR003445">
    <property type="entry name" value="Cat_transpt"/>
</dbReference>
<feature type="compositionally biased region" description="Polar residues" evidence="11">
    <location>
        <begin position="231"/>
        <end position="241"/>
    </location>
</feature>
<proteinExistence type="inferred from homology"/>
<evidence type="ECO:0000256" key="5">
    <source>
        <dbReference type="ARBA" id="ARBA00022692"/>
    </source>
</evidence>
<evidence type="ECO:0000256" key="8">
    <source>
        <dbReference type="ARBA" id="ARBA00023065"/>
    </source>
</evidence>
<keyword evidence="7 10" id="KW-1133">Transmembrane helix</keyword>
<feature type="transmembrane region" description="Helical" evidence="10">
    <location>
        <begin position="641"/>
        <end position="661"/>
    </location>
</feature>
<gene>
    <name evidence="12" type="ORF">BN946_scf184907.g12</name>
</gene>
<feature type="transmembrane region" description="Helical" evidence="10">
    <location>
        <begin position="577"/>
        <end position="599"/>
    </location>
</feature>
<feature type="compositionally biased region" description="Basic and acidic residues" evidence="11">
    <location>
        <begin position="216"/>
        <end position="229"/>
    </location>
</feature>
<evidence type="ECO:0000256" key="6">
    <source>
        <dbReference type="ARBA" id="ARBA00022958"/>
    </source>
</evidence>
<evidence type="ECO:0000256" key="7">
    <source>
        <dbReference type="ARBA" id="ARBA00022989"/>
    </source>
</evidence>
<feature type="transmembrane region" description="Helical" evidence="10">
    <location>
        <begin position="27"/>
        <end position="48"/>
    </location>
</feature>
<feature type="compositionally biased region" description="Low complexity" evidence="11">
    <location>
        <begin position="372"/>
        <end position="393"/>
    </location>
</feature>
<evidence type="ECO:0000256" key="4">
    <source>
        <dbReference type="ARBA" id="ARBA00022538"/>
    </source>
</evidence>
<evidence type="ECO:0000256" key="3">
    <source>
        <dbReference type="ARBA" id="ARBA00022448"/>
    </source>
</evidence>
<dbReference type="GO" id="GO:1990573">
    <property type="term" value="P:potassium ion import across plasma membrane"/>
    <property type="evidence" value="ECO:0007669"/>
    <property type="project" value="TreeGrafter"/>
</dbReference>
<feature type="transmembrane region" description="Helical" evidence="10">
    <location>
        <begin position="802"/>
        <end position="824"/>
    </location>
</feature>
<dbReference type="Pfam" id="PF02386">
    <property type="entry name" value="TrkH"/>
    <property type="match status" value="1"/>
</dbReference>
<dbReference type="GO" id="GO:0030007">
    <property type="term" value="P:intracellular potassium ion homeostasis"/>
    <property type="evidence" value="ECO:0007669"/>
    <property type="project" value="UniProtKB-UniRule"/>
</dbReference>
<evidence type="ECO:0000256" key="2">
    <source>
        <dbReference type="ARBA" id="ARBA00009137"/>
    </source>
</evidence>